<reference evidence="2" key="1">
    <citation type="submission" date="2023-05" db="EMBL/GenBank/DDBJ databases">
        <title>Anaerotaeda fermentans gen. nov., sp. nov., a novel anaerobic planctomycete of the new family within the order Sedimentisphaerales isolated from Taman Peninsula, Russia.</title>
        <authorList>
            <person name="Khomyakova M.A."/>
            <person name="Merkel A.Y."/>
            <person name="Slobodkin A.I."/>
        </authorList>
    </citation>
    <scope>NUCLEOTIDE SEQUENCE</scope>
    <source>
        <strain evidence="2">M17dextr</strain>
    </source>
</reference>
<feature type="binding site" evidence="1">
    <location>
        <position position="35"/>
    </location>
    <ligand>
        <name>Mg(2+)</name>
        <dbReference type="ChEBI" id="CHEBI:18420"/>
        <label>1</label>
    </ligand>
</feature>
<dbReference type="PANTHER" id="PTHR16222:SF12">
    <property type="entry name" value="ADP-RIBOSYLGLYCOHYDROLASE-RELATED"/>
    <property type="match status" value="1"/>
</dbReference>
<dbReference type="InterPro" id="IPR050792">
    <property type="entry name" value="ADP-ribosylglycohydrolase"/>
</dbReference>
<organism evidence="2 3">
    <name type="scientific">Anaerobaca lacustris</name>
    <dbReference type="NCBI Taxonomy" id="3044600"/>
    <lineage>
        <taxon>Bacteria</taxon>
        <taxon>Pseudomonadati</taxon>
        <taxon>Planctomycetota</taxon>
        <taxon>Phycisphaerae</taxon>
        <taxon>Sedimentisphaerales</taxon>
        <taxon>Anaerobacaceae</taxon>
        <taxon>Anaerobaca</taxon>
    </lineage>
</organism>
<dbReference type="PANTHER" id="PTHR16222">
    <property type="entry name" value="ADP-RIBOSYLGLYCOHYDROLASE"/>
    <property type="match status" value="1"/>
</dbReference>
<keyword evidence="1" id="KW-0479">Metal-binding</keyword>
<feature type="binding site" evidence="1">
    <location>
        <position position="208"/>
    </location>
    <ligand>
        <name>Mg(2+)</name>
        <dbReference type="ChEBI" id="CHEBI:18420"/>
        <label>1</label>
    </ligand>
</feature>
<keyword evidence="1" id="KW-0460">Magnesium</keyword>
<feature type="binding site" evidence="1">
    <location>
        <position position="210"/>
    </location>
    <ligand>
        <name>Mg(2+)</name>
        <dbReference type="ChEBI" id="CHEBI:18420"/>
        <label>1</label>
    </ligand>
</feature>
<dbReference type="GO" id="GO:0046872">
    <property type="term" value="F:metal ion binding"/>
    <property type="evidence" value="ECO:0007669"/>
    <property type="project" value="UniProtKB-KW"/>
</dbReference>
<feature type="binding site" evidence="1">
    <location>
        <position position="34"/>
    </location>
    <ligand>
        <name>Mg(2+)</name>
        <dbReference type="ChEBI" id="CHEBI:18420"/>
        <label>1</label>
    </ligand>
</feature>
<dbReference type="Pfam" id="PF03747">
    <property type="entry name" value="ADP_ribosyl_GH"/>
    <property type="match status" value="1"/>
</dbReference>
<dbReference type="EMBL" id="JASCXX010000011">
    <property type="protein sequence ID" value="MDI6449567.1"/>
    <property type="molecule type" value="Genomic_DNA"/>
</dbReference>
<dbReference type="AlphaFoldDB" id="A0AAW6TW12"/>
<evidence type="ECO:0000313" key="3">
    <source>
        <dbReference type="Proteomes" id="UP001431776"/>
    </source>
</evidence>
<proteinExistence type="predicted"/>
<feature type="binding site" evidence="1">
    <location>
        <position position="36"/>
    </location>
    <ligand>
        <name>Mg(2+)</name>
        <dbReference type="ChEBI" id="CHEBI:18420"/>
        <label>1</label>
    </ligand>
</feature>
<dbReference type="Proteomes" id="UP001431776">
    <property type="component" value="Unassembled WGS sequence"/>
</dbReference>
<comment type="caution">
    <text evidence="2">The sequence shown here is derived from an EMBL/GenBank/DDBJ whole genome shotgun (WGS) entry which is preliminary data.</text>
</comment>
<dbReference type="Gene3D" id="1.10.4080.10">
    <property type="entry name" value="ADP-ribosylation/Crystallin J1"/>
    <property type="match status" value="1"/>
</dbReference>
<protein>
    <submittedName>
        <fullName evidence="2">ADP-ribosylglycohydrolase family protein</fullName>
    </submittedName>
</protein>
<sequence>MLGAIAGDIAGSAYESGPTKRKDVPLFGPLATFTDDTVLTVAIADAVLGDRDYGRALRTYTRRHPLRGYGGHFLRWAAASGMGPYNSFGNGSAMRVSPVAWAFDSQDDVLREAARTAECTHNHPEGIKGAQATALAVFLARNGGDKESIRRHISELLGYDLSRTVDEIRPGYSFDVTCQGSVPEAIIAFLDSHSYEDALRNAVSLGGDSDTQACIAGAIAEAYYKDIPTEFLRQIRTHLTEDLWDATVRFYRRHGIPAILERIESSDPP</sequence>
<keyword evidence="3" id="KW-1185">Reference proteome</keyword>
<dbReference type="RefSeq" id="WP_349244973.1">
    <property type="nucleotide sequence ID" value="NZ_JASCXX010000011.1"/>
</dbReference>
<dbReference type="InterPro" id="IPR036705">
    <property type="entry name" value="Ribosyl_crysJ1_sf"/>
</dbReference>
<evidence type="ECO:0000256" key="1">
    <source>
        <dbReference type="PIRSR" id="PIRSR605502-1"/>
    </source>
</evidence>
<dbReference type="SUPFAM" id="SSF101478">
    <property type="entry name" value="ADP-ribosylglycohydrolase"/>
    <property type="match status" value="1"/>
</dbReference>
<dbReference type="InterPro" id="IPR005502">
    <property type="entry name" value="Ribosyl_crysJ1"/>
</dbReference>
<gene>
    <name evidence="2" type="ORF">QJ522_10980</name>
</gene>
<accession>A0AAW6TW12</accession>
<name>A0AAW6TW12_9BACT</name>
<comment type="cofactor">
    <cofactor evidence="1">
        <name>Mg(2+)</name>
        <dbReference type="ChEBI" id="CHEBI:18420"/>
    </cofactor>
    <text evidence="1">Binds 2 magnesium ions per subunit.</text>
</comment>
<feature type="binding site" evidence="1">
    <location>
        <position position="211"/>
    </location>
    <ligand>
        <name>Mg(2+)</name>
        <dbReference type="ChEBI" id="CHEBI:18420"/>
        <label>1</label>
    </ligand>
</feature>
<evidence type="ECO:0000313" key="2">
    <source>
        <dbReference type="EMBL" id="MDI6449567.1"/>
    </source>
</evidence>